<keyword evidence="3" id="KW-0812">Transmembrane</keyword>
<evidence type="ECO:0000256" key="1">
    <source>
        <dbReference type="ARBA" id="ARBA00006068"/>
    </source>
</evidence>
<evidence type="ECO:0000256" key="3">
    <source>
        <dbReference type="SAM" id="Phobius"/>
    </source>
</evidence>
<feature type="transmembrane region" description="Helical" evidence="3">
    <location>
        <begin position="31"/>
        <end position="52"/>
    </location>
</feature>
<dbReference type="Pfam" id="PF03816">
    <property type="entry name" value="LytR_cpsA_psr"/>
    <property type="match status" value="1"/>
</dbReference>
<evidence type="ECO:0000313" key="6">
    <source>
        <dbReference type="Proteomes" id="UP001431429"/>
    </source>
</evidence>
<dbReference type="EMBL" id="JAMQAW010000006">
    <property type="protein sequence ID" value="MCM2387897.1"/>
    <property type="molecule type" value="Genomic_DNA"/>
</dbReference>
<comment type="similarity">
    <text evidence="1">Belongs to the LytR/CpsA/Psr (LCP) family.</text>
</comment>
<sequence length="382" mass="40833">MGDQSSTGRISGGAGGRRDRPPTKGRRPLRIAAWSTAALLLIGGAGAGYVYFKIDGNLESVDINAKLGKNRPDDVDNGSMDILVLGSDSRSGANARYGGDEGGARSDTAMIVHLYEGHRQASVVSIPRDTLIERPECTNNDGDTVSSQRRAMFNTAYEIGGPACAVKTVEQMSGIRMDHYLEVDFTGFKKLIDELGGVKITTTKPIKDDDSHLNLEPGSHKLNGEQSLGLVRTRKGVGDGSDLGRIQLQQAFMKAFIQQTKDVGVLSNPTKLLDIADTATKAITPDSELDSPSELMSFGRSLGGLDSKDIQMVTMPVEYDPINRNRVIPLQAASQQVWNALRLDQPIPATALKDSAGDKGDAGAMVRDTIPVPTDTAPKQLG</sequence>
<organism evidence="5 6">
    <name type="scientific">Streptomyces albipurpureus</name>
    <dbReference type="NCBI Taxonomy" id="2897419"/>
    <lineage>
        <taxon>Bacteria</taxon>
        <taxon>Bacillati</taxon>
        <taxon>Actinomycetota</taxon>
        <taxon>Actinomycetes</taxon>
        <taxon>Kitasatosporales</taxon>
        <taxon>Streptomycetaceae</taxon>
        <taxon>Streptomyces</taxon>
    </lineage>
</organism>
<evidence type="ECO:0000259" key="4">
    <source>
        <dbReference type="Pfam" id="PF03816"/>
    </source>
</evidence>
<feature type="domain" description="Cell envelope-related transcriptional attenuator" evidence="4">
    <location>
        <begin position="105"/>
        <end position="261"/>
    </location>
</feature>
<feature type="region of interest" description="Disordered" evidence="2">
    <location>
        <begin position="1"/>
        <end position="26"/>
    </location>
</feature>
<dbReference type="Gene3D" id="3.40.630.190">
    <property type="entry name" value="LCP protein"/>
    <property type="match status" value="1"/>
</dbReference>
<dbReference type="InterPro" id="IPR050922">
    <property type="entry name" value="LytR/CpsA/Psr_CW_biosynth"/>
</dbReference>
<reference evidence="5" key="1">
    <citation type="submission" date="2022-06" db="EMBL/GenBank/DDBJ databases">
        <title>Genome public.</title>
        <authorList>
            <person name="Sun Q."/>
        </authorList>
    </citation>
    <scope>NUCLEOTIDE SEQUENCE</scope>
    <source>
        <strain evidence="5">CWNU-1</strain>
    </source>
</reference>
<protein>
    <submittedName>
        <fullName evidence="5">LCP family protein</fullName>
    </submittedName>
</protein>
<dbReference type="InterPro" id="IPR004474">
    <property type="entry name" value="LytR_CpsA_psr"/>
</dbReference>
<name>A0ABT0UH03_9ACTN</name>
<gene>
    <name evidence="5" type="ORF">NBG84_06140</name>
</gene>
<dbReference type="PANTHER" id="PTHR33392:SF6">
    <property type="entry name" value="POLYISOPRENYL-TEICHOIC ACID--PEPTIDOGLYCAN TEICHOIC ACID TRANSFERASE TAGU"/>
    <property type="match status" value="1"/>
</dbReference>
<dbReference type="NCBIfam" id="TIGR00350">
    <property type="entry name" value="lytR_cpsA_psr"/>
    <property type="match status" value="1"/>
</dbReference>
<keyword evidence="3" id="KW-1133">Transmembrane helix</keyword>
<evidence type="ECO:0000313" key="5">
    <source>
        <dbReference type="EMBL" id="MCM2387897.1"/>
    </source>
</evidence>
<dbReference type="PANTHER" id="PTHR33392">
    <property type="entry name" value="POLYISOPRENYL-TEICHOIC ACID--PEPTIDOGLYCAN TEICHOIC ACID TRANSFERASE TAGU"/>
    <property type="match status" value="1"/>
</dbReference>
<dbReference type="RefSeq" id="WP_250918245.1">
    <property type="nucleotide sequence ID" value="NZ_JAMQAW010000006.1"/>
</dbReference>
<proteinExistence type="inferred from homology"/>
<keyword evidence="3" id="KW-0472">Membrane</keyword>
<dbReference type="Proteomes" id="UP001431429">
    <property type="component" value="Unassembled WGS sequence"/>
</dbReference>
<keyword evidence="6" id="KW-1185">Reference proteome</keyword>
<feature type="region of interest" description="Disordered" evidence="2">
    <location>
        <begin position="353"/>
        <end position="382"/>
    </location>
</feature>
<accession>A0ABT0UH03</accession>
<comment type="caution">
    <text evidence="5">The sequence shown here is derived from an EMBL/GenBank/DDBJ whole genome shotgun (WGS) entry which is preliminary data.</text>
</comment>
<evidence type="ECO:0000256" key="2">
    <source>
        <dbReference type="SAM" id="MobiDB-lite"/>
    </source>
</evidence>